<dbReference type="AlphaFoldDB" id="A0A4Y7JXV4"/>
<accession>A0A4Y7JXV4</accession>
<proteinExistence type="predicted"/>
<reference evidence="1 2" key="1">
    <citation type="journal article" date="2018" name="Science">
        <title>The opium poppy genome and morphinan production.</title>
        <authorList>
            <person name="Guo L."/>
            <person name="Winzer T."/>
            <person name="Yang X."/>
            <person name="Li Y."/>
            <person name="Ning Z."/>
            <person name="He Z."/>
            <person name="Teodor R."/>
            <person name="Lu Y."/>
            <person name="Bowser T.A."/>
            <person name="Graham I.A."/>
            <person name="Ye K."/>
        </authorList>
    </citation>
    <scope>NUCLEOTIDE SEQUENCE [LARGE SCALE GENOMIC DNA]</scope>
    <source>
        <strain evidence="2">cv. HN1</strain>
        <tissue evidence="1">Leaves</tissue>
    </source>
</reference>
<sequence length="69" mass="7769">MGFTNKMTIYTTKKKSKISYTEPRYRAYCRRKIPLGIQGSNSCKGGSKDSATFSKDEHLIYLQVPSGLS</sequence>
<organism evidence="1 2">
    <name type="scientific">Papaver somniferum</name>
    <name type="common">Opium poppy</name>
    <dbReference type="NCBI Taxonomy" id="3469"/>
    <lineage>
        <taxon>Eukaryota</taxon>
        <taxon>Viridiplantae</taxon>
        <taxon>Streptophyta</taxon>
        <taxon>Embryophyta</taxon>
        <taxon>Tracheophyta</taxon>
        <taxon>Spermatophyta</taxon>
        <taxon>Magnoliopsida</taxon>
        <taxon>Ranunculales</taxon>
        <taxon>Papaveraceae</taxon>
        <taxon>Papaveroideae</taxon>
        <taxon>Papaver</taxon>
    </lineage>
</organism>
<gene>
    <name evidence="1" type="ORF">C5167_009099</name>
</gene>
<keyword evidence="2" id="KW-1185">Reference proteome</keyword>
<dbReference type="Gramene" id="RZC65406">
    <property type="protein sequence ID" value="RZC65406"/>
    <property type="gene ID" value="C5167_009099"/>
</dbReference>
<evidence type="ECO:0000313" key="2">
    <source>
        <dbReference type="Proteomes" id="UP000316621"/>
    </source>
</evidence>
<dbReference type="Proteomes" id="UP000316621">
    <property type="component" value="Chromosome 6"/>
</dbReference>
<protein>
    <submittedName>
        <fullName evidence="1">Uncharacterized protein</fullName>
    </submittedName>
</protein>
<dbReference type="EMBL" id="CM010720">
    <property type="protein sequence ID" value="RZC65406.1"/>
    <property type="molecule type" value="Genomic_DNA"/>
</dbReference>
<name>A0A4Y7JXV4_PAPSO</name>
<evidence type="ECO:0000313" key="1">
    <source>
        <dbReference type="EMBL" id="RZC65406.1"/>
    </source>
</evidence>